<reference evidence="1 2" key="1">
    <citation type="submission" date="2016-10" db="EMBL/GenBank/DDBJ databases">
        <authorList>
            <person name="de Groot N.N."/>
        </authorList>
    </citation>
    <scope>NUCLEOTIDE SEQUENCE [LARGE SCALE GENOMIC DNA]</scope>
    <source>
        <strain evidence="1 2">L 420-91</strain>
    </source>
</reference>
<organism evidence="1 2">
    <name type="scientific">Aneurinibacillus thermoaerophilus</name>
    <dbReference type="NCBI Taxonomy" id="143495"/>
    <lineage>
        <taxon>Bacteria</taxon>
        <taxon>Bacillati</taxon>
        <taxon>Bacillota</taxon>
        <taxon>Bacilli</taxon>
        <taxon>Bacillales</taxon>
        <taxon>Paenibacillaceae</taxon>
        <taxon>Aneurinibacillus group</taxon>
        <taxon>Aneurinibacillus</taxon>
    </lineage>
</organism>
<feature type="non-terminal residue" evidence="1">
    <location>
        <position position="32"/>
    </location>
</feature>
<dbReference type="EMBL" id="FNDE01000079">
    <property type="protein sequence ID" value="SDH84659.1"/>
    <property type="molecule type" value="Genomic_DNA"/>
</dbReference>
<dbReference type="Proteomes" id="UP000198956">
    <property type="component" value="Unassembled WGS sequence"/>
</dbReference>
<proteinExistence type="predicted"/>
<protein>
    <submittedName>
        <fullName evidence="1">Uncharacterized protein</fullName>
    </submittedName>
</protein>
<evidence type="ECO:0000313" key="2">
    <source>
        <dbReference type="Proteomes" id="UP000198956"/>
    </source>
</evidence>
<name>A0A1G8FRB4_ANETH</name>
<dbReference type="AlphaFoldDB" id="A0A1G8FRB4"/>
<sequence>MKKARYYLLSRREKGFGSAHVVYRYELIRWND</sequence>
<evidence type="ECO:0000313" key="1">
    <source>
        <dbReference type="EMBL" id="SDH84659.1"/>
    </source>
</evidence>
<accession>A0A1G8FRB4</accession>
<gene>
    <name evidence="1" type="ORF">SAMN04489735_10791</name>
</gene>